<dbReference type="EnsemblMetazoa" id="CJA32096.1">
    <property type="protein sequence ID" value="CJA32096.1"/>
    <property type="gene ID" value="WBGene00207943"/>
</dbReference>
<sequence length="81" mass="8938">MSTAIDSSASTSPTNENTCADLSIDSPPAKRTALKDGRKCAKRGYLLSYLVDPFFDHLMWSRITAFQAIRSLAIVDQCVLR</sequence>
<name>A0A8R1IH54_CAEJA</name>
<proteinExistence type="predicted"/>
<reference evidence="3" key="1">
    <citation type="submission" date="2010-08" db="EMBL/GenBank/DDBJ databases">
        <authorList>
            <consortium name="Caenorhabditis japonica Sequencing Consortium"/>
            <person name="Wilson R.K."/>
        </authorList>
    </citation>
    <scope>NUCLEOTIDE SEQUENCE [LARGE SCALE GENOMIC DNA]</scope>
    <source>
        <strain evidence="3">DF5081</strain>
    </source>
</reference>
<dbReference type="Proteomes" id="UP000005237">
    <property type="component" value="Unassembled WGS sequence"/>
</dbReference>
<accession>A0A8R1IH54</accession>
<feature type="region of interest" description="Disordered" evidence="1">
    <location>
        <begin position="1"/>
        <end position="32"/>
    </location>
</feature>
<reference evidence="2" key="2">
    <citation type="submission" date="2022-06" db="UniProtKB">
        <authorList>
            <consortium name="EnsemblMetazoa"/>
        </authorList>
    </citation>
    <scope>IDENTIFICATION</scope>
    <source>
        <strain evidence="2">DF5081</strain>
    </source>
</reference>
<dbReference type="AlphaFoldDB" id="A0A8R1IH54"/>
<evidence type="ECO:0000313" key="3">
    <source>
        <dbReference type="Proteomes" id="UP000005237"/>
    </source>
</evidence>
<evidence type="ECO:0000256" key="1">
    <source>
        <dbReference type="SAM" id="MobiDB-lite"/>
    </source>
</evidence>
<keyword evidence="3" id="KW-1185">Reference proteome</keyword>
<feature type="compositionally biased region" description="Polar residues" evidence="1">
    <location>
        <begin position="1"/>
        <end position="20"/>
    </location>
</feature>
<evidence type="ECO:0000313" key="2">
    <source>
        <dbReference type="EnsemblMetazoa" id="CJA32096.1"/>
    </source>
</evidence>
<organism evidence="2 3">
    <name type="scientific">Caenorhabditis japonica</name>
    <dbReference type="NCBI Taxonomy" id="281687"/>
    <lineage>
        <taxon>Eukaryota</taxon>
        <taxon>Metazoa</taxon>
        <taxon>Ecdysozoa</taxon>
        <taxon>Nematoda</taxon>
        <taxon>Chromadorea</taxon>
        <taxon>Rhabditida</taxon>
        <taxon>Rhabditina</taxon>
        <taxon>Rhabditomorpha</taxon>
        <taxon>Rhabditoidea</taxon>
        <taxon>Rhabditidae</taxon>
        <taxon>Peloderinae</taxon>
        <taxon>Caenorhabditis</taxon>
    </lineage>
</organism>
<protein>
    <submittedName>
        <fullName evidence="2">Uncharacterized protein</fullName>
    </submittedName>
</protein>